<proteinExistence type="inferred from homology"/>
<keyword evidence="5 10" id="KW-0472">Membrane</keyword>
<keyword evidence="10" id="KW-0406">Ion transport</keyword>
<feature type="transmembrane region" description="Helical" evidence="10">
    <location>
        <begin position="94"/>
        <end position="113"/>
    </location>
</feature>
<keyword evidence="2 10" id="KW-1003">Cell membrane</keyword>
<keyword evidence="3 10" id="KW-0812">Transmembrane</keyword>
<accession>A0ABY5PH82</accession>
<dbReference type="HAMAP" id="MF_00454">
    <property type="entry name" value="FluC"/>
    <property type="match status" value="1"/>
</dbReference>
<comment type="activity regulation">
    <text evidence="10">Na(+) is not transported, but it plays an essential structural role and its presence is essential for fluoride channel function.</text>
</comment>
<organism evidence="11 12">
    <name type="scientific">Svornostia abyssi</name>
    <dbReference type="NCBI Taxonomy" id="2898438"/>
    <lineage>
        <taxon>Bacteria</taxon>
        <taxon>Bacillati</taxon>
        <taxon>Actinomycetota</taxon>
        <taxon>Thermoleophilia</taxon>
        <taxon>Solirubrobacterales</taxon>
        <taxon>Baekduiaceae</taxon>
        <taxon>Svornostia</taxon>
    </lineage>
</organism>
<dbReference type="Proteomes" id="UP001058860">
    <property type="component" value="Chromosome"/>
</dbReference>
<evidence type="ECO:0000313" key="12">
    <source>
        <dbReference type="Proteomes" id="UP001058860"/>
    </source>
</evidence>
<evidence type="ECO:0000256" key="9">
    <source>
        <dbReference type="ARBA" id="ARBA00049940"/>
    </source>
</evidence>
<feature type="transmembrane region" description="Helical" evidence="10">
    <location>
        <begin position="62"/>
        <end position="82"/>
    </location>
</feature>
<evidence type="ECO:0000313" key="11">
    <source>
        <dbReference type="EMBL" id="UUY03964.1"/>
    </source>
</evidence>
<keyword evidence="12" id="KW-1185">Reference proteome</keyword>
<evidence type="ECO:0000256" key="10">
    <source>
        <dbReference type="HAMAP-Rule" id="MF_00454"/>
    </source>
</evidence>
<evidence type="ECO:0000256" key="8">
    <source>
        <dbReference type="ARBA" id="ARBA00035585"/>
    </source>
</evidence>
<evidence type="ECO:0000256" key="4">
    <source>
        <dbReference type="ARBA" id="ARBA00022989"/>
    </source>
</evidence>
<evidence type="ECO:0000256" key="6">
    <source>
        <dbReference type="ARBA" id="ARBA00023303"/>
    </source>
</evidence>
<protein>
    <recommendedName>
        <fullName evidence="10">Fluoride-specific ion channel FluC</fullName>
    </recommendedName>
</protein>
<evidence type="ECO:0000256" key="5">
    <source>
        <dbReference type="ARBA" id="ARBA00023136"/>
    </source>
</evidence>
<evidence type="ECO:0000256" key="3">
    <source>
        <dbReference type="ARBA" id="ARBA00022692"/>
    </source>
</evidence>
<dbReference type="RefSeq" id="WP_353864461.1">
    <property type="nucleotide sequence ID" value="NZ_CP088295.1"/>
</dbReference>
<dbReference type="PANTHER" id="PTHR28259:SF1">
    <property type="entry name" value="FLUORIDE EXPORT PROTEIN 1-RELATED"/>
    <property type="match status" value="1"/>
</dbReference>
<feature type="transmembrane region" description="Helical" evidence="10">
    <location>
        <begin position="6"/>
        <end position="23"/>
    </location>
</feature>
<dbReference type="EMBL" id="CP088295">
    <property type="protein sequence ID" value="UUY03964.1"/>
    <property type="molecule type" value="Genomic_DNA"/>
</dbReference>
<sequence>MSLPVLLAVGVVGGLGAIARFLLDGAVARRAGRAFPYGTLAVNLLGAFVLGILVGAALDGDAYRVAAFGFIGAFTTFSTWALESHRLGEDGRLGLGAANFAVSLVLGVALAWAGRELGLLL</sequence>
<evidence type="ECO:0000256" key="1">
    <source>
        <dbReference type="ARBA" id="ARBA00004651"/>
    </source>
</evidence>
<feature type="transmembrane region" description="Helical" evidence="10">
    <location>
        <begin position="35"/>
        <end position="56"/>
    </location>
</feature>
<feature type="binding site" evidence="10">
    <location>
        <position position="72"/>
    </location>
    <ligand>
        <name>Na(+)</name>
        <dbReference type="ChEBI" id="CHEBI:29101"/>
        <note>structural</note>
    </ligand>
</feature>
<keyword evidence="4 10" id="KW-1133">Transmembrane helix</keyword>
<feature type="binding site" evidence="10">
    <location>
        <position position="75"/>
    </location>
    <ligand>
        <name>Na(+)</name>
        <dbReference type="ChEBI" id="CHEBI:29101"/>
        <note>structural</note>
    </ligand>
</feature>
<dbReference type="NCBIfam" id="NF010824">
    <property type="entry name" value="PRK14228.1"/>
    <property type="match status" value="1"/>
</dbReference>
<comment type="catalytic activity">
    <reaction evidence="8">
        <text>fluoride(in) = fluoride(out)</text>
        <dbReference type="Rhea" id="RHEA:76159"/>
        <dbReference type="ChEBI" id="CHEBI:17051"/>
    </reaction>
    <physiologicalReaction direction="left-to-right" evidence="8">
        <dbReference type="Rhea" id="RHEA:76160"/>
    </physiologicalReaction>
</comment>
<keyword evidence="10" id="KW-0479">Metal-binding</keyword>
<dbReference type="Pfam" id="PF02537">
    <property type="entry name" value="CRCB"/>
    <property type="match status" value="1"/>
</dbReference>
<name>A0ABY5PH82_9ACTN</name>
<comment type="function">
    <text evidence="9 10">Fluoride-specific ion channel. Important for reducing fluoride concentration in the cell, thus reducing its toxicity.</text>
</comment>
<gene>
    <name evidence="10 11" type="primary">crcB</name>
    <name evidence="10" type="synonym">fluC</name>
    <name evidence="11" type="ORF">LRS13_00080</name>
</gene>
<comment type="similarity">
    <text evidence="7 10">Belongs to the fluoride channel Fluc/FEX (TC 1.A.43) family.</text>
</comment>
<evidence type="ECO:0000256" key="7">
    <source>
        <dbReference type="ARBA" id="ARBA00035120"/>
    </source>
</evidence>
<keyword evidence="10" id="KW-0915">Sodium</keyword>
<keyword evidence="10" id="KW-0813">Transport</keyword>
<comment type="subcellular location">
    <subcellularLocation>
        <location evidence="1 10">Cell membrane</location>
        <topology evidence="1 10">Multi-pass membrane protein</topology>
    </subcellularLocation>
</comment>
<dbReference type="InterPro" id="IPR003691">
    <property type="entry name" value="FluC"/>
</dbReference>
<keyword evidence="6 10" id="KW-0407">Ion channel</keyword>
<reference evidence="12" key="1">
    <citation type="submission" date="2021-11" db="EMBL/GenBank/DDBJ databases">
        <title>Cultivation dependent microbiological survey of springs from the worlds oldest radium mine currently devoted to the extraction of radon-saturated water.</title>
        <authorList>
            <person name="Kapinusova G."/>
            <person name="Smrhova T."/>
            <person name="Strejcek M."/>
            <person name="Suman J."/>
            <person name="Jani K."/>
            <person name="Pajer P."/>
            <person name="Uhlik O."/>
        </authorList>
    </citation>
    <scope>NUCLEOTIDE SEQUENCE [LARGE SCALE GENOMIC DNA]</scope>
    <source>
        <strain evidence="12">J379</strain>
    </source>
</reference>
<dbReference type="PANTHER" id="PTHR28259">
    <property type="entry name" value="FLUORIDE EXPORT PROTEIN 1-RELATED"/>
    <property type="match status" value="1"/>
</dbReference>
<evidence type="ECO:0000256" key="2">
    <source>
        <dbReference type="ARBA" id="ARBA00022475"/>
    </source>
</evidence>